<dbReference type="CDD" id="cd00038">
    <property type="entry name" value="CAP_ED"/>
    <property type="match status" value="1"/>
</dbReference>
<dbReference type="GO" id="GO:0003700">
    <property type="term" value="F:DNA-binding transcription factor activity"/>
    <property type="evidence" value="ECO:0007669"/>
    <property type="project" value="TreeGrafter"/>
</dbReference>
<gene>
    <name evidence="6" type="ORF">CCGE525_33920</name>
</gene>
<evidence type="ECO:0000313" key="6">
    <source>
        <dbReference type="EMBL" id="AYG63628.1"/>
    </source>
</evidence>
<dbReference type="EMBL" id="CP032695">
    <property type="protein sequence ID" value="AYG63628.1"/>
    <property type="molecule type" value="Genomic_DNA"/>
</dbReference>
<feature type="domain" description="Cyclic nucleotide-binding" evidence="4">
    <location>
        <begin position="14"/>
        <end position="133"/>
    </location>
</feature>
<dbReference type="InterPro" id="IPR012318">
    <property type="entry name" value="HTH_CRP"/>
</dbReference>
<dbReference type="PROSITE" id="PS51063">
    <property type="entry name" value="HTH_CRP_2"/>
    <property type="match status" value="1"/>
</dbReference>
<dbReference type="PROSITE" id="PS50042">
    <property type="entry name" value="CNMP_BINDING_3"/>
    <property type="match status" value="1"/>
</dbReference>
<dbReference type="RefSeq" id="WP_120708525.1">
    <property type="nucleotide sequence ID" value="NZ_CP032695.1"/>
</dbReference>
<protein>
    <submittedName>
        <fullName evidence="6">Transcriptional regulator</fullName>
    </submittedName>
</protein>
<name>A0A387FZ78_9HYPH</name>
<evidence type="ECO:0000313" key="7">
    <source>
        <dbReference type="Proteomes" id="UP000282195"/>
    </source>
</evidence>
<dbReference type="SUPFAM" id="SSF51206">
    <property type="entry name" value="cAMP-binding domain-like"/>
    <property type="match status" value="1"/>
</dbReference>
<dbReference type="InterPro" id="IPR050397">
    <property type="entry name" value="Env_Response_Regulators"/>
</dbReference>
<dbReference type="Gene3D" id="1.10.10.10">
    <property type="entry name" value="Winged helix-like DNA-binding domain superfamily/Winged helix DNA-binding domain"/>
    <property type="match status" value="1"/>
</dbReference>
<evidence type="ECO:0000259" key="5">
    <source>
        <dbReference type="PROSITE" id="PS51063"/>
    </source>
</evidence>
<evidence type="ECO:0000259" key="4">
    <source>
        <dbReference type="PROSITE" id="PS50042"/>
    </source>
</evidence>
<dbReference type="InterPro" id="IPR014710">
    <property type="entry name" value="RmlC-like_jellyroll"/>
</dbReference>
<keyword evidence="3" id="KW-0804">Transcription</keyword>
<dbReference type="GO" id="GO:0005829">
    <property type="term" value="C:cytosol"/>
    <property type="evidence" value="ECO:0007669"/>
    <property type="project" value="TreeGrafter"/>
</dbReference>
<evidence type="ECO:0000256" key="2">
    <source>
        <dbReference type="ARBA" id="ARBA00023125"/>
    </source>
</evidence>
<accession>A0A387FZ78</accession>
<keyword evidence="2" id="KW-0238">DNA-binding</keyword>
<dbReference type="Pfam" id="PF13545">
    <property type="entry name" value="HTH_Crp_2"/>
    <property type="match status" value="1"/>
</dbReference>
<sequence>MRPENAAKVRQLQLFRELHHNTFRELIETSFLQRFPRGVSLIRENEPADFLHVVVEGLVEMYAATDMRETTLEIIPPVGTFILAAVLNDQVYLQSARTLEPSSILMIPAEKVRLAMETDQAFMRAIVMELAASYRRTVKDLKSQKMRSGAERLANWLLRMQRERGRHSLVEIPVEKRVLASYLGMTPENLSRAFLTLRSYGVKVHGARVEIEQPEALLAFAKPDPLIDDPENIF</sequence>
<dbReference type="InterPro" id="IPR036390">
    <property type="entry name" value="WH_DNA-bd_sf"/>
</dbReference>
<dbReference type="NCBIfam" id="NF006901">
    <property type="entry name" value="PRK09392.1"/>
    <property type="match status" value="1"/>
</dbReference>
<dbReference type="InterPro" id="IPR018490">
    <property type="entry name" value="cNMP-bd_dom_sf"/>
</dbReference>
<keyword evidence="6" id="KW-0614">Plasmid</keyword>
<dbReference type="InterPro" id="IPR036388">
    <property type="entry name" value="WH-like_DNA-bd_sf"/>
</dbReference>
<proteinExistence type="predicted"/>
<dbReference type="SMART" id="SM00100">
    <property type="entry name" value="cNMP"/>
    <property type="match status" value="1"/>
</dbReference>
<dbReference type="Gene3D" id="2.60.120.10">
    <property type="entry name" value="Jelly Rolls"/>
    <property type="match status" value="1"/>
</dbReference>
<dbReference type="InterPro" id="IPR000595">
    <property type="entry name" value="cNMP-bd_dom"/>
</dbReference>
<dbReference type="PANTHER" id="PTHR24567">
    <property type="entry name" value="CRP FAMILY TRANSCRIPTIONAL REGULATORY PROTEIN"/>
    <property type="match status" value="1"/>
</dbReference>
<dbReference type="SUPFAM" id="SSF46785">
    <property type="entry name" value="Winged helix' DNA-binding domain"/>
    <property type="match status" value="1"/>
</dbReference>
<dbReference type="GO" id="GO:0003677">
    <property type="term" value="F:DNA binding"/>
    <property type="evidence" value="ECO:0007669"/>
    <property type="project" value="UniProtKB-KW"/>
</dbReference>
<dbReference type="PANTHER" id="PTHR24567:SF26">
    <property type="entry name" value="REGULATORY PROTEIN YEIL"/>
    <property type="match status" value="1"/>
</dbReference>
<keyword evidence="7" id="KW-1185">Reference proteome</keyword>
<organism evidence="6 7">
    <name type="scientific">Rhizobium jaguaris</name>
    <dbReference type="NCBI Taxonomy" id="1312183"/>
    <lineage>
        <taxon>Bacteria</taxon>
        <taxon>Pseudomonadati</taxon>
        <taxon>Pseudomonadota</taxon>
        <taxon>Alphaproteobacteria</taxon>
        <taxon>Hyphomicrobiales</taxon>
        <taxon>Rhizobiaceae</taxon>
        <taxon>Rhizobium/Agrobacterium group</taxon>
        <taxon>Rhizobium</taxon>
    </lineage>
</organism>
<dbReference type="Proteomes" id="UP000282195">
    <property type="component" value="Plasmid pRCCGE525c"/>
</dbReference>
<reference evidence="6 7" key="1">
    <citation type="submission" date="2018-10" db="EMBL/GenBank/DDBJ databases">
        <title>Rhizobium etli, R. leguminosarum and a new Rhizobium genospecies from Phaseolus dumosus.</title>
        <authorList>
            <person name="Ramirez-Puebla S.T."/>
            <person name="Rogel-Hernandez M.A."/>
            <person name="Guerrero G."/>
            <person name="Ormeno-Orrillo E."/>
            <person name="Martinez-Romero J.C."/>
            <person name="Negrete-Yankelevich S."/>
            <person name="Martinez-Romero E."/>
        </authorList>
    </citation>
    <scope>NUCLEOTIDE SEQUENCE [LARGE SCALE GENOMIC DNA]</scope>
    <source>
        <strain evidence="6 7">CCGE525</strain>
        <plasmid evidence="7">prccge525c</plasmid>
    </source>
</reference>
<dbReference type="Pfam" id="PF00027">
    <property type="entry name" value="cNMP_binding"/>
    <property type="match status" value="1"/>
</dbReference>
<evidence type="ECO:0000256" key="1">
    <source>
        <dbReference type="ARBA" id="ARBA00023015"/>
    </source>
</evidence>
<geneLocation type="plasmid" evidence="7">
    <name>prccge525c</name>
</geneLocation>
<dbReference type="KEGG" id="rjg:CCGE525_33920"/>
<keyword evidence="1" id="KW-0805">Transcription regulation</keyword>
<evidence type="ECO:0000256" key="3">
    <source>
        <dbReference type="ARBA" id="ARBA00023163"/>
    </source>
</evidence>
<dbReference type="AlphaFoldDB" id="A0A387FZ78"/>
<feature type="domain" description="HTH crp-type" evidence="5">
    <location>
        <begin position="147"/>
        <end position="215"/>
    </location>
</feature>
<dbReference type="OrthoDB" id="190787at2"/>